<dbReference type="Gene3D" id="3.40.190.150">
    <property type="entry name" value="Bordetella uptake gene, domain 1"/>
    <property type="match status" value="1"/>
</dbReference>
<comment type="similarity">
    <text evidence="1">Belongs to the UPF0065 (bug) family.</text>
</comment>
<evidence type="ECO:0000256" key="1">
    <source>
        <dbReference type="ARBA" id="ARBA00006987"/>
    </source>
</evidence>
<dbReference type="Pfam" id="PF03401">
    <property type="entry name" value="TctC"/>
    <property type="match status" value="1"/>
</dbReference>
<reference evidence="3 4" key="1">
    <citation type="journal article" date="2012" name="BMC Genomics">
        <title>Comparative genomics of the classical Bordetella subspecies: the evolution and exchange of virulence-associated diversity amongst closely related pathogens.</title>
        <authorList>
            <person name="Park J."/>
            <person name="Zhang Y."/>
            <person name="Buboltz A.M."/>
            <person name="Zhang X."/>
            <person name="Schuster S.C."/>
            <person name="Ahuja U."/>
            <person name="Liu M."/>
            <person name="Miller J.F."/>
            <person name="Sebaihia M."/>
            <person name="Bentley S.D."/>
            <person name="Parkhill J."/>
            <person name="Harvill E.T."/>
        </authorList>
    </citation>
    <scope>NUCLEOTIDE SEQUENCE [LARGE SCALE GENOMIC DNA]</scope>
    <source>
        <strain evidence="3 4">253</strain>
    </source>
</reference>
<dbReference type="SUPFAM" id="SSF53850">
    <property type="entry name" value="Periplasmic binding protein-like II"/>
    <property type="match status" value="1"/>
</dbReference>
<dbReference type="PANTHER" id="PTHR42928:SF5">
    <property type="entry name" value="BLR1237 PROTEIN"/>
    <property type="match status" value="1"/>
</dbReference>
<feature type="chain" id="PRO_5002189877" evidence="2">
    <location>
        <begin position="27"/>
        <end position="325"/>
    </location>
</feature>
<feature type="signal peptide" evidence="2">
    <location>
        <begin position="1"/>
        <end position="26"/>
    </location>
</feature>
<dbReference type="OrthoDB" id="8958944at2"/>
<proteinExistence type="inferred from homology"/>
<dbReference type="Gene3D" id="3.40.190.10">
    <property type="entry name" value="Periplasmic binding protein-like II"/>
    <property type="match status" value="1"/>
</dbReference>
<evidence type="ECO:0000313" key="3">
    <source>
        <dbReference type="EMBL" id="CCJ52207.1"/>
    </source>
</evidence>
<gene>
    <name evidence="3" type="ORF">BN112_0289</name>
</gene>
<dbReference type="PIRSF" id="PIRSF017082">
    <property type="entry name" value="YflP"/>
    <property type="match status" value="1"/>
</dbReference>
<dbReference type="EMBL" id="HE965806">
    <property type="protein sequence ID" value="CCJ52207.1"/>
    <property type="molecule type" value="Genomic_DNA"/>
</dbReference>
<evidence type="ECO:0000256" key="2">
    <source>
        <dbReference type="SAM" id="SignalP"/>
    </source>
</evidence>
<protein>
    <submittedName>
        <fullName evidence="3">Putative exported protein</fullName>
    </submittedName>
</protein>
<dbReference type="InterPro" id="IPR042100">
    <property type="entry name" value="Bug_dom1"/>
</dbReference>
<evidence type="ECO:0000313" key="4">
    <source>
        <dbReference type="Proteomes" id="UP000007564"/>
    </source>
</evidence>
<dbReference type="PANTHER" id="PTHR42928">
    <property type="entry name" value="TRICARBOXYLATE-BINDING PROTEIN"/>
    <property type="match status" value="1"/>
</dbReference>
<dbReference type="HOGENOM" id="CLU_045683_0_0_4"/>
<dbReference type="RefSeq" id="WP_015041576.1">
    <property type="nucleotide sequence ID" value="NC_019382.1"/>
</dbReference>
<accession>A0A0C6P124</accession>
<name>A0A0C6P124_BORBO</name>
<keyword evidence="2" id="KW-0732">Signal</keyword>
<dbReference type="AlphaFoldDB" id="A0A0C6P124"/>
<dbReference type="Proteomes" id="UP000007564">
    <property type="component" value="Chromosome"/>
</dbReference>
<sequence>MRIFQALRHAALAAALSLGAAAAATAAYPDKPVRLVVNFTPAGPLDLLARLVAERASRELGQTVIVENRAGAGGNIGADVVAKSAPDGYTLLITTDTLATVNPFVYASMPADPFKDLQPVALTGTFNQVLVVQPSLGVRNLADYMAYLRQHGGTYASAGNATPGHLTFESLRQALDLDVTHVPYRGTAPAVNDLLGGQVEAGFLVVPGVLQHIQAGKLVPLAVSGAQRDAALPDVPTIAESGLAQVRDFDTSFGYLLMAPAGVPDEALQAWQQVLARIYASPEFLERLAALDIAPTFGDAQQAAQWMRTRAARWEKVVAAAGIKP</sequence>
<dbReference type="KEGG" id="bbh:BN112_0289"/>
<organism evidence="3 4">
    <name type="scientific">Bordetella bronchiseptica 253</name>
    <dbReference type="NCBI Taxonomy" id="568707"/>
    <lineage>
        <taxon>Bacteria</taxon>
        <taxon>Pseudomonadati</taxon>
        <taxon>Pseudomonadota</taxon>
        <taxon>Betaproteobacteria</taxon>
        <taxon>Burkholderiales</taxon>
        <taxon>Alcaligenaceae</taxon>
        <taxon>Bordetella</taxon>
    </lineage>
</organism>
<dbReference type="InterPro" id="IPR005064">
    <property type="entry name" value="BUG"/>
</dbReference>
<dbReference type="CDD" id="cd07012">
    <property type="entry name" value="PBP2_Bug_TTT"/>
    <property type="match status" value="1"/>
</dbReference>